<proteinExistence type="predicted"/>
<evidence type="ECO:0000313" key="1">
    <source>
        <dbReference type="Proteomes" id="UP000887580"/>
    </source>
</evidence>
<dbReference type="Proteomes" id="UP000887580">
    <property type="component" value="Unplaced"/>
</dbReference>
<sequence length="160" mass="18799">MACISTFPVSPVFFWNQTYETVSFYLILDKFRKTNAVFTGKNFLFEATNKKGNKNFKVEFDLFDNWSSINRQEPTSTKIIFNIVKQTGGWWPRLLLTEEKGSCLIVDYDTWGFPFDDYDDYSDSESDSDDEEDDPFKQPMTTRTAEILENVIVHKKELMF</sequence>
<reference evidence="2" key="1">
    <citation type="submission" date="2022-11" db="UniProtKB">
        <authorList>
            <consortium name="WormBaseParasite"/>
        </authorList>
    </citation>
    <scope>IDENTIFICATION</scope>
</reference>
<evidence type="ECO:0000313" key="2">
    <source>
        <dbReference type="WBParaSite" id="PS1159_v2.g24549.t1"/>
    </source>
</evidence>
<protein>
    <submittedName>
        <fullName evidence="2">CS domain-containing protein</fullName>
    </submittedName>
</protein>
<name>A0AC35G787_9BILA</name>
<dbReference type="WBParaSite" id="PS1159_v2.g24549.t1">
    <property type="protein sequence ID" value="PS1159_v2.g24549.t1"/>
    <property type="gene ID" value="PS1159_v2.g24549"/>
</dbReference>
<accession>A0AC35G787</accession>
<organism evidence="1 2">
    <name type="scientific">Panagrolaimus sp. PS1159</name>
    <dbReference type="NCBI Taxonomy" id="55785"/>
    <lineage>
        <taxon>Eukaryota</taxon>
        <taxon>Metazoa</taxon>
        <taxon>Ecdysozoa</taxon>
        <taxon>Nematoda</taxon>
        <taxon>Chromadorea</taxon>
        <taxon>Rhabditida</taxon>
        <taxon>Tylenchina</taxon>
        <taxon>Panagrolaimomorpha</taxon>
        <taxon>Panagrolaimoidea</taxon>
        <taxon>Panagrolaimidae</taxon>
        <taxon>Panagrolaimus</taxon>
    </lineage>
</organism>